<protein>
    <recommendedName>
        <fullName evidence="9">Methylated-DNA--protein-cysteine methyltransferase</fullName>
        <ecNumber evidence="9">2.1.1.63</ecNumber>
    </recommendedName>
    <alternativeName>
        <fullName evidence="9">6-O-methylguanine-DNA methyltransferase</fullName>
        <shortName evidence="9">MGMT</shortName>
    </alternativeName>
    <alternativeName>
        <fullName evidence="9">O-6-methylguanine-DNA-alkyltransferase</fullName>
    </alternativeName>
</protein>
<reference evidence="12" key="1">
    <citation type="submission" date="2020-08" db="EMBL/GenBank/DDBJ databases">
        <title>Genome public.</title>
        <authorList>
            <person name="Liu C."/>
            <person name="Sun Q."/>
        </authorList>
    </citation>
    <scope>NUCLEOTIDE SEQUENCE</scope>
    <source>
        <strain evidence="12">NSJ-44</strain>
    </source>
</reference>
<keyword evidence="4 9" id="KW-0489">Methyltransferase</keyword>
<dbReference type="AlphaFoldDB" id="A0A926HN35"/>
<evidence type="ECO:0000256" key="5">
    <source>
        <dbReference type="ARBA" id="ARBA00022679"/>
    </source>
</evidence>
<proteinExistence type="inferred from homology"/>
<evidence type="ECO:0000256" key="3">
    <source>
        <dbReference type="ARBA" id="ARBA00022490"/>
    </source>
</evidence>
<keyword evidence="7 9" id="KW-0234">DNA repair</keyword>
<dbReference type="GO" id="GO:0005737">
    <property type="term" value="C:cytoplasm"/>
    <property type="evidence" value="ECO:0007669"/>
    <property type="project" value="UniProtKB-SubCell"/>
</dbReference>
<dbReference type="InterPro" id="IPR023546">
    <property type="entry name" value="MGMT"/>
</dbReference>
<dbReference type="Pfam" id="PF02870">
    <property type="entry name" value="Methyltransf_1N"/>
    <property type="match status" value="1"/>
</dbReference>
<dbReference type="HAMAP" id="MF_00772">
    <property type="entry name" value="OGT"/>
    <property type="match status" value="1"/>
</dbReference>
<dbReference type="SUPFAM" id="SSF46767">
    <property type="entry name" value="Methylated DNA-protein cysteine methyltransferase, C-terminal domain"/>
    <property type="match status" value="1"/>
</dbReference>
<dbReference type="InterPro" id="IPR036631">
    <property type="entry name" value="MGMT_N_sf"/>
</dbReference>
<dbReference type="EC" id="2.1.1.63" evidence="9"/>
<comment type="catalytic activity">
    <reaction evidence="8 9">
        <text>a 6-O-methyl-2'-deoxyguanosine in DNA + L-cysteinyl-[protein] = S-methyl-L-cysteinyl-[protein] + a 2'-deoxyguanosine in DNA</text>
        <dbReference type="Rhea" id="RHEA:24000"/>
        <dbReference type="Rhea" id="RHEA-COMP:10131"/>
        <dbReference type="Rhea" id="RHEA-COMP:10132"/>
        <dbReference type="Rhea" id="RHEA-COMP:11367"/>
        <dbReference type="Rhea" id="RHEA-COMP:11368"/>
        <dbReference type="ChEBI" id="CHEBI:29950"/>
        <dbReference type="ChEBI" id="CHEBI:82612"/>
        <dbReference type="ChEBI" id="CHEBI:85445"/>
        <dbReference type="ChEBI" id="CHEBI:85448"/>
        <dbReference type="EC" id="2.1.1.63"/>
    </reaction>
</comment>
<dbReference type="GO" id="GO:0032259">
    <property type="term" value="P:methylation"/>
    <property type="evidence" value="ECO:0007669"/>
    <property type="project" value="UniProtKB-KW"/>
</dbReference>
<dbReference type="NCBIfam" id="TIGR00589">
    <property type="entry name" value="ogt"/>
    <property type="match status" value="1"/>
</dbReference>
<dbReference type="Gene3D" id="1.10.10.10">
    <property type="entry name" value="Winged helix-like DNA-binding domain superfamily/Winged helix DNA-binding domain"/>
    <property type="match status" value="1"/>
</dbReference>
<dbReference type="InterPro" id="IPR036388">
    <property type="entry name" value="WH-like_DNA-bd_sf"/>
</dbReference>
<dbReference type="InterPro" id="IPR001497">
    <property type="entry name" value="MethylDNA_cys_MeTrfase_AS"/>
</dbReference>
<keyword evidence="3 9" id="KW-0963">Cytoplasm</keyword>
<gene>
    <name evidence="12" type="ORF">H8699_10145</name>
</gene>
<evidence type="ECO:0000313" key="13">
    <source>
        <dbReference type="Proteomes" id="UP000654279"/>
    </source>
</evidence>
<dbReference type="PROSITE" id="PS00374">
    <property type="entry name" value="MGMT"/>
    <property type="match status" value="1"/>
</dbReference>
<evidence type="ECO:0000256" key="4">
    <source>
        <dbReference type="ARBA" id="ARBA00022603"/>
    </source>
</evidence>
<dbReference type="Gene3D" id="3.30.160.70">
    <property type="entry name" value="Methylated DNA-protein cysteine methyltransferase domain"/>
    <property type="match status" value="1"/>
</dbReference>
<feature type="domain" description="Methylated-DNA-[protein]-cysteine S-methyltransferase DNA binding" evidence="10">
    <location>
        <begin position="82"/>
        <end position="166"/>
    </location>
</feature>
<comment type="function">
    <text evidence="9">Involved in the cellular defense against the biological effects of O6-methylguanine (O6-MeG) and O4-methylthymine (O4-MeT) in DNA. Repairs the methylated nucleobase in DNA by stoichiometrically transferring the methyl group to a cysteine residue in the enzyme. This is a suicide reaction: the enzyme is irreversibly inactivated.</text>
</comment>
<comment type="miscellaneous">
    <text evidence="9">This enzyme catalyzes only one turnover and therefore is not strictly catalytic. According to one definition, an enzyme is a biocatalyst that acts repeatedly and over many reaction cycles.</text>
</comment>
<evidence type="ECO:0000259" key="11">
    <source>
        <dbReference type="Pfam" id="PF02870"/>
    </source>
</evidence>
<dbReference type="EMBL" id="JACRSO010000004">
    <property type="protein sequence ID" value="MBC8529788.1"/>
    <property type="molecule type" value="Genomic_DNA"/>
</dbReference>
<dbReference type="Pfam" id="PF01035">
    <property type="entry name" value="DNA_binding_1"/>
    <property type="match status" value="1"/>
</dbReference>
<dbReference type="Proteomes" id="UP000654279">
    <property type="component" value="Unassembled WGS sequence"/>
</dbReference>
<sequence>MEKRLQYIAHAASPLGEITLSSDGEALTGLWFDGQKYFGATLDEGAQARELPVFAQTRRWLEVYFAGREPAFIPPLRPAGSPFRQAVWQVMAQIPYGQTRTYGQLAQIIGRQRGLARFSAQAVGGAVGHNPISILLPCHRVVGADGSLTGYAGGVGRKAALLELEGTDMTGLFSPKKGSAL</sequence>
<dbReference type="GO" id="GO:0006307">
    <property type="term" value="P:DNA alkylation repair"/>
    <property type="evidence" value="ECO:0007669"/>
    <property type="project" value="UniProtKB-UniRule"/>
</dbReference>
<keyword evidence="13" id="KW-1185">Reference proteome</keyword>
<evidence type="ECO:0000256" key="6">
    <source>
        <dbReference type="ARBA" id="ARBA00022763"/>
    </source>
</evidence>
<comment type="subcellular location">
    <subcellularLocation>
        <location evidence="9">Cytoplasm</location>
    </subcellularLocation>
</comment>
<comment type="caution">
    <text evidence="12">The sequence shown here is derived from an EMBL/GenBank/DDBJ whole genome shotgun (WGS) entry which is preliminary data.</text>
</comment>
<dbReference type="InterPro" id="IPR008332">
    <property type="entry name" value="MethylG_MeTrfase_N"/>
</dbReference>
<dbReference type="FunFam" id="1.10.10.10:FF:000214">
    <property type="entry name" value="Methylated-DNA--protein-cysteine methyltransferase"/>
    <property type="match status" value="1"/>
</dbReference>
<name>A0A926HN35_9FIRM</name>
<dbReference type="PANTHER" id="PTHR10815:SF5">
    <property type="entry name" value="METHYLATED-DNA--PROTEIN-CYSTEINE METHYLTRANSFERASE"/>
    <property type="match status" value="1"/>
</dbReference>
<evidence type="ECO:0000256" key="8">
    <source>
        <dbReference type="ARBA" id="ARBA00049348"/>
    </source>
</evidence>
<evidence type="ECO:0000256" key="1">
    <source>
        <dbReference type="ARBA" id="ARBA00001286"/>
    </source>
</evidence>
<evidence type="ECO:0000256" key="9">
    <source>
        <dbReference type="HAMAP-Rule" id="MF_00772"/>
    </source>
</evidence>
<dbReference type="RefSeq" id="WP_249285601.1">
    <property type="nucleotide sequence ID" value="NZ_JACRSO010000004.1"/>
</dbReference>
<comment type="catalytic activity">
    <reaction evidence="1 9">
        <text>a 4-O-methyl-thymidine in DNA + L-cysteinyl-[protein] = a thymidine in DNA + S-methyl-L-cysteinyl-[protein]</text>
        <dbReference type="Rhea" id="RHEA:53428"/>
        <dbReference type="Rhea" id="RHEA-COMP:10131"/>
        <dbReference type="Rhea" id="RHEA-COMP:10132"/>
        <dbReference type="Rhea" id="RHEA-COMP:13555"/>
        <dbReference type="Rhea" id="RHEA-COMP:13556"/>
        <dbReference type="ChEBI" id="CHEBI:29950"/>
        <dbReference type="ChEBI" id="CHEBI:82612"/>
        <dbReference type="ChEBI" id="CHEBI:137386"/>
        <dbReference type="ChEBI" id="CHEBI:137387"/>
        <dbReference type="EC" id="2.1.1.63"/>
    </reaction>
</comment>
<feature type="active site" description="Nucleophile; methyl group acceptor" evidence="9">
    <location>
        <position position="138"/>
    </location>
</feature>
<evidence type="ECO:0000256" key="7">
    <source>
        <dbReference type="ARBA" id="ARBA00023204"/>
    </source>
</evidence>
<organism evidence="12 13">
    <name type="scientific">Luoshenia tenuis</name>
    <dbReference type="NCBI Taxonomy" id="2763654"/>
    <lineage>
        <taxon>Bacteria</taxon>
        <taxon>Bacillati</taxon>
        <taxon>Bacillota</taxon>
        <taxon>Clostridia</taxon>
        <taxon>Christensenellales</taxon>
        <taxon>Christensenellaceae</taxon>
        <taxon>Luoshenia</taxon>
    </lineage>
</organism>
<evidence type="ECO:0000313" key="12">
    <source>
        <dbReference type="EMBL" id="MBC8529788.1"/>
    </source>
</evidence>
<feature type="domain" description="Methylguanine DNA methyltransferase ribonuclease-like" evidence="11">
    <location>
        <begin position="10"/>
        <end position="76"/>
    </location>
</feature>
<dbReference type="CDD" id="cd06445">
    <property type="entry name" value="ATase"/>
    <property type="match status" value="1"/>
</dbReference>
<dbReference type="PANTHER" id="PTHR10815">
    <property type="entry name" value="METHYLATED-DNA--PROTEIN-CYSTEINE METHYLTRANSFERASE"/>
    <property type="match status" value="1"/>
</dbReference>
<dbReference type="GO" id="GO:0003908">
    <property type="term" value="F:methylated-DNA-[protein]-cysteine S-methyltransferase activity"/>
    <property type="evidence" value="ECO:0007669"/>
    <property type="project" value="UniProtKB-UniRule"/>
</dbReference>
<dbReference type="SUPFAM" id="SSF53155">
    <property type="entry name" value="Methylated DNA-protein cysteine methyltransferase domain"/>
    <property type="match status" value="1"/>
</dbReference>
<evidence type="ECO:0000259" key="10">
    <source>
        <dbReference type="Pfam" id="PF01035"/>
    </source>
</evidence>
<keyword evidence="5 9" id="KW-0808">Transferase</keyword>
<evidence type="ECO:0000256" key="2">
    <source>
        <dbReference type="ARBA" id="ARBA00008711"/>
    </source>
</evidence>
<comment type="similarity">
    <text evidence="2 9">Belongs to the MGMT family.</text>
</comment>
<dbReference type="InterPro" id="IPR014048">
    <property type="entry name" value="MethylDNA_cys_MeTrfase_DNA-bd"/>
</dbReference>
<dbReference type="InterPro" id="IPR036217">
    <property type="entry name" value="MethylDNA_cys_MeTrfase_DNAb"/>
</dbReference>
<keyword evidence="6 9" id="KW-0227">DNA damage</keyword>
<accession>A0A926HN35</accession>